<keyword evidence="1" id="KW-0732">Signal</keyword>
<protein>
    <submittedName>
        <fullName evidence="2">Uncharacterized protein</fullName>
    </submittedName>
</protein>
<dbReference type="EMBL" id="UYJE01001983">
    <property type="protein sequence ID" value="VDI06828.1"/>
    <property type="molecule type" value="Genomic_DNA"/>
</dbReference>
<gene>
    <name evidence="2" type="ORF">MGAL_10B072638</name>
</gene>
<dbReference type="AlphaFoldDB" id="A0A8B6CMU0"/>
<proteinExistence type="predicted"/>
<dbReference type="Proteomes" id="UP000596742">
    <property type="component" value="Unassembled WGS sequence"/>
</dbReference>
<feature type="chain" id="PRO_5032713339" evidence="1">
    <location>
        <begin position="19"/>
        <end position="94"/>
    </location>
</feature>
<keyword evidence="3" id="KW-1185">Reference proteome</keyword>
<reference evidence="2" key="1">
    <citation type="submission" date="2018-11" db="EMBL/GenBank/DDBJ databases">
        <authorList>
            <person name="Alioto T."/>
            <person name="Alioto T."/>
        </authorList>
    </citation>
    <scope>NUCLEOTIDE SEQUENCE</scope>
</reference>
<organism evidence="2 3">
    <name type="scientific">Mytilus galloprovincialis</name>
    <name type="common">Mediterranean mussel</name>
    <dbReference type="NCBI Taxonomy" id="29158"/>
    <lineage>
        <taxon>Eukaryota</taxon>
        <taxon>Metazoa</taxon>
        <taxon>Spiralia</taxon>
        <taxon>Lophotrochozoa</taxon>
        <taxon>Mollusca</taxon>
        <taxon>Bivalvia</taxon>
        <taxon>Autobranchia</taxon>
        <taxon>Pteriomorphia</taxon>
        <taxon>Mytilida</taxon>
        <taxon>Mytiloidea</taxon>
        <taxon>Mytilidae</taxon>
        <taxon>Mytilinae</taxon>
        <taxon>Mytilus</taxon>
    </lineage>
</organism>
<accession>A0A8B6CMU0</accession>
<comment type="caution">
    <text evidence="2">The sequence shown here is derived from an EMBL/GenBank/DDBJ whole genome shotgun (WGS) entry which is preliminary data.</text>
</comment>
<sequence length="94" mass="10338">MYKEFFIILITIQCLTFALPTPGAGIGKNGIADLMQDIAKFVPTEYRNFIPGYIPPNKGNQEKQTGAGTTIKKQKDIGAITDQFTKDLLTVIMA</sequence>
<evidence type="ECO:0000256" key="1">
    <source>
        <dbReference type="SAM" id="SignalP"/>
    </source>
</evidence>
<evidence type="ECO:0000313" key="2">
    <source>
        <dbReference type="EMBL" id="VDI06828.1"/>
    </source>
</evidence>
<feature type="signal peptide" evidence="1">
    <location>
        <begin position="1"/>
        <end position="18"/>
    </location>
</feature>
<evidence type="ECO:0000313" key="3">
    <source>
        <dbReference type="Proteomes" id="UP000596742"/>
    </source>
</evidence>
<name>A0A8B6CMU0_MYTGA</name>